<keyword evidence="2" id="KW-1133">Transmembrane helix</keyword>
<evidence type="ECO:0000256" key="2">
    <source>
        <dbReference type="SAM" id="Phobius"/>
    </source>
</evidence>
<evidence type="ECO:0000256" key="1">
    <source>
        <dbReference type="SAM" id="MobiDB-lite"/>
    </source>
</evidence>
<proteinExistence type="predicted"/>
<protein>
    <submittedName>
        <fullName evidence="4">Uncharacterized protein</fullName>
    </submittedName>
</protein>
<evidence type="ECO:0000313" key="4">
    <source>
        <dbReference type="WBParaSite" id="ACRNAN_scaffold4777.g7946.t1"/>
    </source>
</evidence>
<feature type="region of interest" description="Disordered" evidence="1">
    <location>
        <begin position="178"/>
        <end position="236"/>
    </location>
</feature>
<name>A0A914DY84_9BILA</name>
<accession>A0A914DY84</accession>
<dbReference type="WBParaSite" id="ACRNAN_scaffold4777.g7946.t1">
    <property type="protein sequence ID" value="ACRNAN_scaffold4777.g7946.t1"/>
    <property type="gene ID" value="ACRNAN_scaffold4777.g7946"/>
</dbReference>
<reference evidence="4" key="1">
    <citation type="submission" date="2022-11" db="UniProtKB">
        <authorList>
            <consortium name="WormBaseParasite"/>
        </authorList>
    </citation>
    <scope>IDENTIFICATION</scope>
</reference>
<evidence type="ECO:0000313" key="3">
    <source>
        <dbReference type="Proteomes" id="UP000887540"/>
    </source>
</evidence>
<keyword evidence="2" id="KW-0812">Transmembrane</keyword>
<dbReference type="Proteomes" id="UP000887540">
    <property type="component" value="Unplaced"/>
</dbReference>
<sequence length="326" mass="34785">MARPDNKIMIAGIVGLLGLLMLIAGGIMLGIGIHKSNQKTEETVNTNAIAKYLTLKAPTNFSSSDLQNDANYKTLINNITTQLKGAVQNNPIVNVISASVSSRYKRDISLDSSDSFADLLAVLIYTSDSDENNTDIINRIAGTGLQVLNIYDDQTISKANYSSRLCNSVNPNPYIDIGSTSSGPTVTTTSGSYISTSVTSGTGSTQSPGTGSTQSPGTGSTPSPGTVTTQSSTTTQPVPYTPCPMYINMIADASNGLTAAQFQMQLSFLAFDVFAVDWTHFERLNYGFYANLFHFYGFVDGTNQLDIQKDVINTIQVNGSAANIRT</sequence>
<keyword evidence="2" id="KW-0472">Membrane</keyword>
<feature type="transmembrane region" description="Helical" evidence="2">
    <location>
        <begin position="12"/>
        <end position="33"/>
    </location>
</feature>
<keyword evidence="3" id="KW-1185">Reference proteome</keyword>
<dbReference type="AlphaFoldDB" id="A0A914DY84"/>
<organism evidence="3 4">
    <name type="scientific">Acrobeloides nanus</name>
    <dbReference type="NCBI Taxonomy" id="290746"/>
    <lineage>
        <taxon>Eukaryota</taxon>
        <taxon>Metazoa</taxon>
        <taxon>Ecdysozoa</taxon>
        <taxon>Nematoda</taxon>
        <taxon>Chromadorea</taxon>
        <taxon>Rhabditida</taxon>
        <taxon>Tylenchina</taxon>
        <taxon>Cephalobomorpha</taxon>
        <taxon>Cephaloboidea</taxon>
        <taxon>Cephalobidae</taxon>
        <taxon>Acrobeloides</taxon>
    </lineage>
</organism>